<accession>A0A8X6PWU4</accession>
<evidence type="ECO:0000313" key="1">
    <source>
        <dbReference type="EMBL" id="GFT93896.1"/>
    </source>
</evidence>
<dbReference type="EMBL" id="BMAW01030190">
    <property type="protein sequence ID" value="GFU15345.1"/>
    <property type="molecule type" value="Genomic_DNA"/>
</dbReference>
<protein>
    <submittedName>
        <fullName evidence="1">Uncharacterized protein</fullName>
    </submittedName>
</protein>
<proteinExistence type="predicted"/>
<reference evidence="1" key="1">
    <citation type="submission" date="2020-08" db="EMBL/GenBank/DDBJ databases">
        <title>Multicomponent nature underlies the extraordinary mechanical properties of spider dragline silk.</title>
        <authorList>
            <person name="Kono N."/>
            <person name="Nakamura H."/>
            <person name="Mori M."/>
            <person name="Yoshida Y."/>
            <person name="Ohtoshi R."/>
            <person name="Malay A.D."/>
            <person name="Moran D.A.P."/>
            <person name="Tomita M."/>
            <person name="Numata K."/>
            <person name="Arakawa K."/>
        </authorList>
    </citation>
    <scope>NUCLEOTIDE SEQUENCE</scope>
</reference>
<name>A0A8X6PWU4_NEPPI</name>
<evidence type="ECO:0000313" key="3">
    <source>
        <dbReference type="Proteomes" id="UP000887013"/>
    </source>
</evidence>
<sequence>MQAKIKINAQILEGYRSQIAVIRSDIDHDDPEHQQMLTLYKTNEESSIQLSSTDSSDSLFRSPYSQKLGGFSVSLQTIEKHITNLAFKAPRHFLNYSSNSENPSPILLNINFTGPENSRLFKNSHCRLELPVTEPT</sequence>
<keyword evidence="3" id="KW-1185">Reference proteome</keyword>
<evidence type="ECO:0000313" key="2">
    <source>
        <dbReference type="EMBL" id="GFU15345.1"/>
    </source>
</evidence>
<dbReference type="AlphaFoldDB" id="A0A8X6PWU4"/>
<dbReference type="Proteomes" id="UP000887013">
    <property type="component" value="Unassembled WGS sequence"/>
</dbReference>
<comment type="caution">
    <text evidence="1">The sequence shown here is derived from an EMBL/GenBank/DDBJ whole genome shotgun (WGS) entry which is preliminary data.</text>
</comment>
<dbReference type="EMBL" id="BMAW01121429">
    <property type="protein sequence ID" value="GFT93896.1"/>
    <property type="molecule type" value="Genomic_DNA"/>
</dbReference>
<organism evidence="1 3">
    <name type="scientific">Nephila pilipes</name>
    <name type="common">Giant wood spider</name>
    <name type="synonym">Nephila maculata</name>
    <dbReference type="NCBI Taxonomy" id="299642"/>
    <lineage>
        <taxon>Eukaryota</taxon>
        <taxon>Metazoa</taxon>
        <taxon>Ecdysozoa</taxon>
        <taxon>Arthropoda</taxon>
        <taxon>Chelicerata</taxon>
        <taxon>Arachnida</taxon>
        <taxon>Araneae</taxon>
        <taxon>Araneomorphae</taxon>
        <taxon>Entelegynae</taxon>
        <taxon>Araneoidea</taxon>
        <taxon>Nephilidae</taxon>
        <taxon>Nephila</taxon>
    </lineage>
</organism>
<gene>
    <name evidence="1" type="ORF">NPIL_162222</name>
    <name evidence="2" type="ORF">NPIL_199351</name>
</gene>